<dbReference type="RefSeq" id="WP_380533850.1">
    <property type="nucleotide sequence ID" value="NZ_JBHFAB010000004.1"/>
</dbReference>
<protein>
    <submittedName>
        <fullName evidence="2">WXG100 family type VII secretion target</fullName>
    </submittedName>
</protein>
<dbReference type="EMBL" id="JBHFAB010000004">
    <property type="protein sequence ID" value="MFC1416546.1"/>
    <property type="molecule type" value="Genomic_DNA"/>
</dbReference>
<accession>A0ABV6VS57</accession>
<evidence type="ECO:0000313" key="3">
    <source>
        <dbReference type="Proteomes" id="UP001592531"/>
    </source>
</evidence>
<dbReference type="Gene3D" id="1.10.287.1060">
    <property type="entry name" value="ESAT-6-like"/>
    <property type="match status" value="1"/>
</dbReference>
<evidence type="ECO:0000259" key="1">
    <source>
        <dbReference type="Pfam" id="PF25547"/>
    </source>
</evidence>
<gene>
    <name evidence="2" type="ORF">ACEZDE_07820</name>
</gene>
<evidence type="ECO:0000313" key="2">
    <source>
        <dbReference type="EMBL" id="MFC1416546.1"/>
    </source>
</evidence>
<name>A0ABV6VS57_9ACTN</name>
<sequence length="237" mass="24486">MSFLQFIGVNWPQVNEDKVRELSSHITEFATSVDSTHQDSTATVQQMSDAYQGASYDALLAKWAALSNSHMTELVNACQVVAAALDAAADVIVAMKLEAIAELVVLAATFVADQAAAVATFGLAEAAEALVVKAAEKVMDFLEQQLEQYIIGEVIEAAMGPLIETVGNAVTGLVFQAAEGALGVTAGGGAGGGGAGDGFSIHPQMLQTYAQTMHGHAETVAGHAQAFQAKLAGVSFE</sequence>
<reference evidence="2 3" key="1">
    <citation type="submission" date="2024-09" db="EMBL/GenBank/DDBJ databases">
        <authorList>
            <person name="Lee S.D."/>
        </authorList>
    </citation>
    <scope>NUCLEOTIDE SEQUENCE [LARGE SCALE GENOMIC DNA]</scope>
    <source>
        <strain evidence="2 3">N8-3</strain>
    </source>
</reference>
<keyword evidence="3" id="KW-1185">Reference proteome</keyword>
<dbReference type="Proteomes" id="UP001592531">
    <property type="component" value="Unassembled WGS sequence"/>
</dbReference>
<proteinExistence type="predicted"/>
<organism evidence="2 3">
    <name type="scientific">Streptacidiphilus cavernicola</name>
    <dbReference type="NCBI Taxonomy" id="3342716"/>
    <lineage>
        <taxon>Bacteria</taxon>
        <taxon>Bacillati</taxon>
        <taxon>Actinomycetota</taxon>
        <taxon>Actinomycetes</taxon>
        <taxon>Kitasatosporales</taxon>
        <taxon>Streptomycetaceae</taxon>
        <taxon>Streptacidiphilus</taxon>
    </lineage>
</organism>
<feature type="domain" description="Outer membrane channel protein CpnT-like N-terminal" evidence="1">
    <location>
        <begin position="10"/>
        <end position="129"/>
    </location>
</feature>
<comment type="caution">
    <text evidence="2">The sequence shown here is derived from an EMBL/GenBank/DDBJ whole genome shotgun (WGS) entry which is preliminary data.</text>
</comment>
<dbReference type="InterPro" id="IPR057746">
    <property type="entry name" value="CpnT-like_N"/>
</dbReference>
<dbReference type="Pfam" id="PF25547">
    <property type="entry name" value="WXG100_2"/>
    <property type="match status" value="1"/>
</dbReference>